<dbReference type="EMBL" id="PHIG01000029">
    <property type="protein sequence ID" value="PJK30317.1"/>
    <property type="molecule type" value="Genomic_DNA"/>
</dbReference>
<feature type="region of interest" description="Disordered" evidence="1">
    <location>
        <begin position="1"/>
        <end position="32"/>
    </location>
</feature>
<evidence type="ECO:0000313" key="3">
    <source>
        <dbReference type="EMBL" id="PJK30317.1"/>
    </source>
</evidence>
<feature type="compositionally biased region" description="Basic and acidic residues" evidence="1">
    <location>
        <begin position="17"/>
        <end position="32"/>
    </location>
</feature>
<dbReference type="InterPro" id="IPR046540">
    <property type="entry name" value="DMFA2_C"/>
</dbReference>
<evidence type="ECO:0000313" key="4">
    <source>
        <dbReference type="Proteomes" id="UP000229498"/>
    </source>
</evidence>
<feature type="compositionally biased region" description="Polar residues" evidence="1">
    <location>
        <begin position="1"/>
        <end position="12"/>
    </location>
</feature>
<feature type="domain" description="N,N-dimethylformamidase beta subunit-like C-terminal" evidence="2">
    <location>
        <begin position="324"/>
        <end position="741"/>
    </location>
</feature>
<dbReference type="OrthoDB" id="505641at2"/>
<keyword evidence="4" id="KW-1185">Reference proteome</keyword>
<evidence type="ECO:0000259" key="2">
    <source>
        <dbReference type="Pfam" id="PF20254"/>
    </source>
</evidence>
<accession>A0A2M9G3K4</accession>
<dbReference type="Proteomes" id="UP000229498">
    <property type="component" value="Unassembled WGS sequence"/>
</dbReference>
<comment type="caution">
    <text evidence="3">The sequence shown here is derived from an EMBL/GenBank/DDBJ whole genome shotgun (WGS) entry which is preliminary data.</text>
</comment>
<proteinExistence type="predicted"/>
<reference evidence="3 4" key="1">
    <citation type="submission" date="2017-11" db="EMBL/GenBank/DDBJ databases">
        <title>Draft genome sequence of Rhizobiales bacterium SY3-13.</title>
        <authorList>
            <person name="Sun C."/>
        </authorList>
    </citation>
    <scope>NUCLEOTIDE SEQUENCE [LARGE SCALE GENOMIC DNA]</scope>
    <source>
        <strain evidence="3 4">SY3-13</strain>
    </source>
</reference>
<dbReference type="AlphaFoldDB" id="A0A2M9G3K4"/>
<organism evidence="3 4">
    <name type="scientific">Minwuia thermotolerans</name>
    <dbReference type="NCBI Taxonomy" id="2056226"/>
    <lineage>
        <taxon>Bacteria</taxon>
        <taxon>Pseudomonadati</taxon>
        <taxon>Pseudomonadota</taxon>
        <taxon>Alphaproteobacteria</taxon>
        <taxon>Minwuiales</taxon>
        <taxon>Minwuiaceae</taxon>
        <taxon>Minwuia</taxon>
    </lineage>
</organism>
<dbReference type="InterPro" id="IPR013320">
    <property type="entry name" value="ConA-like_dom_sf"/>
</dbReference>
<name>A0A2M9G3K4_9PROT</name>
<dbReference type="Pfam" id="PF13385">
    <property type="entry name" value="Laminin_G_3"/>
    <property type="match status" value="1"/>
</dbReference>
<protein>
    <submittedName>
        <fullName evidence="3">N,N-dimethylformamidase</fullName>
    </submittedName>
</protein>
<dbReference type="Gene3D" id="2.60.120.200">
    <property type="match status" value="1"/>
</dbReference>
<sequence length="776" mass="84319">MSVLSHSRQSSGAARIVRGEKSHSGRQGMREKTITGYCNPFSATPGETIGFMISTYAPGDYEAELVHVRAGDDFSDASVGMIEDVLAADFAGTYPGRNQPLQPGSFGVVESGAPIGPMDGLTMAAWIWPTLPGGRSQSILGCWDADRRAGFRLLLDAEGALALEIGDGKGGGRMISTGTPVVQRQWYRVSASYDARTGEVRLSQQPHGLSPGQSVAAGAAEARATLERGLRPESGEAPVMFAASAGAEGPADHYNGKIDRPRIAARALDPADVDRLMAAGPDESLRGDLIGCWDFSRDIPTDRITDLGPAGRHGRLVNLPARASTGFNWTGEAHDWREKPEHYGAVHFHDDDLYDAGWEQDFSFTVPADLPSGLYAVRLRHGGDVDRIPFVVRPPLGTATAPAVFLMPTASYLAYANYRLRLKANPLFGDGRPKCVNDAFLGAHPELGGSTYDLHSDRSGIQYSSRLRPVTNMKPGDNRPWGLPADCNILALLDHVGEPFDIITDEDLHQHGAALLAPWRCVITGSHPEYHSTAMLDALETFTGQGGRLMYMGGNGFYWRVAFRDDLPGVLEVRRAEDGTRAWIAEPGEYYHAFNGEYGGLWRRQGRPPNRLAGVGFAAQGFERSTYYRRRPEADDPRAAFIMAGVTDEIIGDFGTVGGGAAGEEIDRHDVRLGSPRHALVVATSEDHGEQMLRTKEEFLSTIPWFDDPKVRADLTFFECPNGGAVFSTGSISWAGSLGHENWNNNVARITTNVLRRFIDPTPFELPGETAKGDRR</sequence>
<dbReference type="SUPFAM" id="SSF49899">
    <property type="entry name" value="Concanavalin A-like lectins/glucanases"/>
    <property type="match status" value="1"/>
</dbReference>
<dbReference type="Pfam" id="PF20254">
    <property type="entry name" value="DMFA2_C"/>
    <property type="match status" value="1"/>
</dbReference>
<evidence type="ECO:0000256" key="1">
    <source>
        <dbReference type="SAM" id="MobiDB-lite"/>
    </source>
</evidence>
<gene>
    <name evidence="3" type="ORF">CVT23_08020</name>
</gene>